<dbReference type="PANTHER" id="PTHR33303">
    <property type="entry name" value="CYTOPLASMIC PROTEIN-RELATED"/>
    <property type="match status" value="1"/>
</dbReference>
<sequence>MQQSKRTLVVGASEKPHRYANKAIRKLLRYGYEVVPMASRSGQVAGVPFVTGFPELENIHTITLYIGPARQPAYYDYLLSLKPQRIIFNPGTENNIFLQKAQQQGVKTIQDCTLIMLDTGVF</sequence>
<reference evidence="2" key="1">
    <citation type="submission" date="2018-06" db="EMBL/GenBank/DDBJ databases">
        <authorList>
            <person name="Zhirakovskaya E."/>
        </authorList>
    </citation>
    <scope>NUCLEOTIDE SEQUENCE</scope>
</reference>
<dbReference type="InterPro" id="IPR036291">
    <property type="entry name" value="NAD(P)-bd_dom_sf"/>
</dbReference>
<dbReference type="Pfam" id="PF13380">
    <property type="entry name" value="CoA_binding_2"/>
    <property type="match status" value="1"/>
</dbReference>
<evidence type="ECO:0000313" key="2">
    <source>
        <dbReference type="EMBL" id="VAW30073.1"/>
    </source>
</evidence>
<name>A0A3B0UPD3_9ZZZZ</name>
<gene>
    <name evidence="2" type="ORF">MNBD_BACTEROID07-1620</name>
</gene>
<evidence type="ECO:0000259" key="1">
    <source>
        <dbReference type="Pfam" id="PF13380"/>
    </source>
</evidence>
<dbReference type="AlphaFoldDB" id="A0A3B0UPD3"/>
<protein>
    <submittedName>
        <fullName evidence="2">Predicted CoA-binding domain COG1832</fullName>
    </submittedName>
</protein>
<proteinExistence type="predicted"/>
<feature type="domain" description="CoA-binding" evidence="1">
    <location>
        <begin position="5"/>
        <end position="117"/>
    </location>
</feature>
<dbReference type="EMBL" id="UOET01000462">
    <property type="protein sequence ID" value="VAW30073.1"/>
    <property type="molecule type" value="Genomic_DNA"/>
</dbReference>
<dbReference type="PANTHER" id="PTHR33303:SF2">
    <property type="entry name" value="COA-BINDING DOMAIN-CONTAINING PROTEIN"/>
    <property type="match status" value="1"/>
</dbReference>
<dbReference type="Gene3D" id="3.40.50.720">
    <property type="entry name" value="NAD(P)-binding Rossmann-like Domain"/>
    <property type="match status" value="1"/>
</dbReference>
<accession>A0A3B0UPD3</accession>
<dbReference type="InterPro" id="IPR003781">
    <property type="entry name" value="CoA-bd"/>
</dbReference>
<organism evidence="2">
    <name type="scientific">hydrothermal vent metagenome</name>
    <dbReference type="NCBI Taxonomy" id="652676"/>
    <lineage>
        <taxon>unclassified sequences</taxon>
        <taxon>metagenomes</taxon>
        <taxon>ecological metagenomes</taxon>
    </lineage>
</organism>
<dbReference type="SUPFAM" id="SSF51735">
    <property type="entry name" value="NAD(P)-binding Rossmann-fold domains"/>
    <property type="match status" value="1"/>
</dbReference>